<dbReference type="SMART" id="SM00147">
    <property type="entry name" value="RasGEF"/>
    <property type="match status" value="1"/>
</dbReference>
<dbReference type="InterPro" id="IPR023578">
    <property type="entry name" value="Ras_GEF_dom_sf"/>
</dbReference>
<evidence type="ECO:0000256" key="1">
    <source>
        <dbReference type="ARBA" id="ARBA00022658"/>
    </source>
</evidence>
<dbReference type="SUPFAM" id="SSF48366">
    <property type="entry name" value="Ras GEF"/>
    <property type="match status" value="1"/>
</dbReference>
<dbReference type="OrthoDB" id="546434at2759"/>
<accession>A0A9Q0LDR9</accession>
<comment type="caution">
    <text evidence="4">The sequence shown here is derived from an EMBL/GenBank/DDBJ whole genome shotgun (WGS) entry which is preliminary data.</text>
</comment>
<evidence type="ECO:0000313" key="5">
    <source>
        <dbReference type="Proteomes" id="UP001149090"/>
    </source>
</evidence>
<keyword evidence="1 2" id="KW-0344">Guanine-nucleotide releasing factor</keyword>
<evidence type="ECO:0000313" key="4">
    <source>
        <dbReference type="EMBL" id="KAJ5071316.1"/>
    </source>
</evidence>
<dbReference type="PROSITE" id="PS50009">
    <property type="entry name" value="RASGEF_CAT"/>
    <property type="match status" value="1"/>
</dbReference>
<dbReference type="GO" id="GO:0005886">
    <property type="term" value="C:plasma membrane"/>
    <property type="evidence" value="ECO:0007669"/>
    <property type="project" value="TreeGrafter"/>
</dbReference>
<dbReference type="GO" id="GO:0005085">
    <property type="term" value="F:guanyl-nucleotide exchange factor activity"/>
    <property type="evidence" value="ECO:0007669"/>
    <property type="project" value="UniProtKB-KW"/>
</dbReference>
<name>A0A9Q0LDR9_ANAIG</name>
<sequence>MASKFNQLVGYICTQIVTPKRVRTRAKRMIRFIKIAEHFYHLNNFDCVMAIIASLSNSSVSRLKFTKNEVPKSYWRIYEELDKATSSENSYKEYRNLLKTVQPPCIPYLGVFLTDLTFISEGSSDKINHDLVNFGKRKLLFETISEIQRFQNAPYNLQKVDQIEKLLKLSLETKSENELYDISKDREPRGAEKSQIVF</sequence>
<dbReference type="Proteomes" id="UP001149090">
    <property type="component" value="Unassembled WGS sequence"/>
</dbReference>
<dbReference type="CDD" id="cd00155">
    <property type="entry name" value="RasGEF"/>
    <property type="match status" value="1"/>
</dbReference>
<organism evidence="4 5">
    <name type="scientific">Anaeramoeba ignava</name>
    <name type="common">Anaerobic marine amoeba</name>
    <dbReference type="NCBI Taxonomy" id="1746090"/>
    <lineage>
        <taxon>Eukaryota</taxon>
        <taxon>Metamonada</taxon>
        <taxon>Anaeramoebidae</taxon>
        <taxon>Anaeramoeba</taxon>
    </lineage>
</organism>
<dbReference type="GO" id="GO:0007265">
    <property type="term" value="P:Ras protein signal transduction"/>
    <property type="evidence" value="ECO:0007669"/>
    <property type="project" value="TreeGrafter"/>
</dbReference>
<evidence type="ECO:0000259" key="3">
    <source>
        <dbReference type="PROSITE" id="PS50009"/>
    </source>
</evidence>
<dbReference type="Pfam" id="PF00617">
    <property type="entry name" value="RasGEF"/>
    <property type="match status" value="1"/>
</dbReference>
<protein>
    <submittedName>
        <fullName evidence="4">Guanine nucleotide exchange factor</fullName>
    </submittedName>
</protein>
<dbReference type="PANTHER" id="PTHR23113">
    <property type="entry name" value="GUANINE NUCLEOTIDE EXCHANGE FACTOR"/>
    <property type="match status" value="1"/>
</dbReference>
<feature type="domain" description="Ras-GEF" evidence="3">
    <location>
        <begin position="1"/>
        <end position="189"/>
    </location>
</feature>
<gene>
    <name evidence="4" type="ORF">M0811_10378</name>
</gene>
<dbReference type="EMBL" id="JAPDFW010000089">
    <property type="protein sequence ID" value="KAJ5071316.1"/>
    <property type="molecule type" value="Genomic_DNA"/>
</dbReference>
<dbReference type="Gene3D" id="1.10.840.10">
    <property type="entry name" value="Ras guanine-nucleotide exchange factors catalytic domain"/>
    <property type="match status" value="1"/>
</dbReference>
<reference evidence="4" key="1">
    <citation type="submission" date="2022-10" db="EMBL/GenBank/DDBJ databases">
        <title>Novel sulphate-reducing endosymbionts in the free-living metamonad Anaeramoeba.</title>
        <authorList>
            <person name="Jerlstrom-Hultqvist J."/>
            <person name="Cepicka I."/>
            <person name="Gallot-Lavallee L."/>
            <person name="Salas-Leiva D."/>
            <person name="Curtis B.A."/>
            <person name="Zahonova K."/>
            <person name="Pipaliya S."/>
            <person name="Dacks J."/>
            <person name="Roger A.J."/>
        </authorList>
    </citation>
    <scope>NUCLEOTIDE SEQUENCE</scope>
    <source>
        <strain evidence="4">BMAN</strain>
    </source>
</reference>
<dbReference type="InterPro" id="IPR008937">
    <property type="entry name" value="Ras-like_GEF"/>
</dbReference>
<dbReference type="PANTHER" id="PTHR23113:SF366">
    <property type="entry name" value="RAS GUANINE NUCLEOTIDE EXCHANGE FACTOR R"/>
    <property type="match status" value="1"/>
</dbReference>
<dbReference type="InterPro" id="IPR001895">
    <property type="entry name" value="RASGEF_cat_dom"/>
</dbReference>
<dbReference type="PROSITE" id="PS00720">
    <property type="entry name" value="RASGEF"/>
    <property type="match status" value="1"/>
</dbReference>
<dbReference type="InterPro" id="IPR036964">
    <property type="entry name" value="RASGEF_cat_dom_sf"/>
</dbReference>
<dbReference type="AlphaFoldDB" id="A0A9Q0LDR9"/>
<keyword evidence="5" id="KW-1185">Reference proteome</keyword>
<proteinExistence type="predicted"/>
<dbReference type="OMA" id="FIRIMRH"/>
<evidence type="ECO:0000256" key="2">
    <source>
        <dbReference type="PROSITE-ProRule" id="PRU00168"/>
    </source>
</evidence>
<dbReference type="InterPro" id="IPR019804">
    <property type="entry name" value="Ras_G-nucl-exch_fac_CS"/>
</dbReference>